<dbReference type="Gene3D" id="3.40.50.1220">
    <property type="entry name" value="TPP-binding domain"/>
    <property type="match status" value="1"/>
</dbReference>
<dbReference type="Gene3D" id="3.30.1600.10">
    <property type="entry name" value="SIR2/SIRT2 'Small Domain"/>
    <property type="match status" value="1"/>
</dbReference>
<evidence type="ECO:0000313" key="7">
    <source>
        <dbReference type="Proteomes" id="UP000237752"/>
    </source>
</evidence>
<keyword evidence="4" id="KW-0862">Zinc</keyword>
<sequence length="279" mass="29855">MPTAPSDLRHALADLVATRGVVTLTGAGMSTDSGIPDYRGPDAVPRTQMTFQEFAASETARQRYWARSYVGFAKFRRADPNAGHVALAKLQTFGFVDAVITQNVDGLHEDAGSSPVIDLHGRISEVICLNCGTVSSREFLQSRFTAANPGFLEQYDGAAAPDADADIEDTDSFYTQPCLICGGVLKPNVVLFGENVAKPKVEHCRDLVEAATGLLVLGSSLHVQSGLRFVRWASRSGIPVAIVNRGATRGDEFADVRIESGCSETLAVLITDLQIPQVS</sequence>
<feature type="active site" description="Proton acceptor" evidence="4">
    <location>
        <position position="120"/>
    </location>
</feature>
<dbReference type="Pfam" id="PF02146">
    <property type="entry name" value="SIR2"/>
    <property type="match status" value="1"/>
</dbReference>
<dbReference type="PROSITE" id="PS50305">
    <property type="entry name" value="SIRTUIN"/>
    <property type="match status" value="1"/>
</dbReference>
<dbReference type="AlphaFoldDB" id="A0A2T0ZY91"/>
<gene>
    <name evidence="6" type="ORF">CLV47_11048</name>
</gene>
<dbReference type="SUPFAM" id="SSF52467">
    <property type="entry name" value="DHS-like NAD/FAD-binding domain"/>
    <property type="match status" value="1"/>
</dbReference>
<keyword evidence="7" id="KW-1185">Reference proteome</keyword>
<comment type="caution">
    <text evidence="6">The sequence shown here is derived from an EMBL/GenBank/DDBJ whole genome shotgun (WGS) entry which is preliminary data.</text>
</comment>
<name>A0A2T0ZY91_9ACTN</name>
<keyword evidence="4" id="KW-0479">Metal-binding</keyword>
<dbReference type="Proteomes" id="UP000237752">
    <property type="component" value="Unassembled WGS sequence"/>
</dbReference>
<dbReference type="InterPro" id="IPR026590">
    <property type="entry name" value="Ssirtuin_cat_dom"/>
</dbReference>
<keyword evidence="3" id="KW-0520">NAD</keyword>
<feature type="binding site" evidence="4">
    <location>
        <position position="131"/>
    </location>
    <ligand>
        <name>Zn(2+)</name>
        <dbReference type="ChEBI" id="CHEBI:29105"/>
    </ligand>
</feature>
<feature type="domain" description="Deacetylase sirtuin-type" evidence="5">
    <location>
        <begin position="1"/>
        <end position="279"/>
    </location>
</feature>
<evidence type="ECO:0000256" key="2">
    <source>
        <dbReference type="ARBA" id="ARBA00022679"/>
    </source>
</evidence>
<dbReference type="RefSeq" id="WP_106349405.1">
    <property type="nucleotide sequence ID" value="NZ_PVUE01000010.1"/>
</dbReference>
<organism evidence="6 7">
    <name type="scientific">Antricoccus suffuscus</name>
    <dbReference type="NCBI Taxonomy" id="1629062"/>
    <lineage>
        <taxon>Bacteria</taxon>
        <taxon>Bacillati</taxon>
        <taxon>Actinomycetota</taxon>
        <taxon>Actinomycetes</taxon>
        <taxon>Geodermatophilales</taxon>
        <taxon>Antricoccaceae</taxon>
        <taxon>Antricoccus</taxon>
    </lineage>
</organism>
<keyword evidence="2" id="KW-0808">Transferase</keyword>
<dbReference type="GO" id="GO:0017136">
    <property type="term" value="F:histone deacetylase activity, NAD-dependent"/>
    <property type="evidence" value="ECO:0007669"/>
    <property type="project" value="TreeGrafter"/>
</dbReference>
<feature type="binding site" evidence="4">
    <location>
        <position position="181"/>
    </location>
    <ligand>
        <name>Zn(2+)</name>
        <dbReference type="ChEBI" id="CHEBI:29105"/>
    </ligand>
</feature>
<dbReference type="EC" id="2.3.1.286" evidence="1"/>
<dbReference type="InterPro" id="IPR026591">
    <property type="entry name" value="Sirtuin_cat_small_dom_sf"/>
</dbReference>
<proteinExistence type="predicted"/>
<dbReference type="GO" id="GO:0070403">
    <property type="term" value="F:NAD+ binding"/>
    <property type="evidence" value="ECO:0007669"/>
    <property type="project" value="InterPro"/>
</dbReference>
<evidence type="ECO:0000256" key="3">
    <source>
        <dbReference type="ARBA" id="ARBA00023027"/>
    </source>
</evidence>
<accession>A0A2T0ZY91</accession>
<feature type="binding site" evidence="4">
    <location>
        <position position="128"/>
    </location>
    <ligand>
        <name>Zn(2+)</name>
        <dbReference type="ChEBI" id="CHEBI:29105"/>
    </ligand>
</feature>
<dbReference type="InterPro" id="IPR050134">
    <property type="entry name" value="NAD-dep_sirtuin_deacylases"/>
</dbReference>
<dbReference type="PANTHER" id="PTHR11085">
    <property type="entry name" value="NAD-DEPENDENT PROTEIN DEACYLASE SIRTUIN-5, MITOCHONDRIAL-RELATED"/>
    <property type="match status" value="1"/>
</dbReference>
<evidence type="ECO:0000259" key="5">
    <source>
        <dbReference type="PROSITE" id="PS50305"/>
    </source>
</evidence>
<dbReference type="OrthoDB" id="9800582at2"/>
<dbReference type="GO" id="GO:0046872">
    <property type="term" value="F:metal ion binding"/>
    <property type="evidence" value="ECO:0007669"/>
    <property type="project" value="UniProtKB-KW"/>
</dbReference>
<evidence type="ECO:0000256" key="4">
    <source>
        <dbReference type="PROSITE-ProRule" id="PRU00236"/>
    </source>
</evidence>
<reference evidence="6 7" key="1">
    <citation type="submission" date="2018-03" db="EMBL/GenBank/DDBJ databases">
        <title>Genomic Encyclopedia of Archaeal and Bacterial Type Strains, Phase II (KMG-II): from individual species to whole genera.</title>
        <authorList>
            <person name="Goeker M."/>
        </authorList>
    </citation>
    <scope>NUCLEOTIDE SEQUENCE [LARGE SCALE GENOMIC DNA]</scope>
    <source>
        <strain evidence="6 7">DSM 100065</strain>
    </source>
</reference>
<evidence type="ECO:0000313" key="6">
    <source>
        <dbReference type="EMBL" id="PRZ41321.1"/>
    </source>
</evidence>
<dbReference type="InterPro" id="IPR003000">
    <property type="entry name" value="Sirtuin"/>
</dbReference>
<protein>
    <recommendedName>
        <fullName evidence="1">protein acetyllysine N-acetyltransferase</fullName>
        <ecNumber evidence="1">2.3.1.286</ecNumber>
    </recommendedName>
</protein>
<dbReference type="InterPro" id="IPR029035">
    <property type="entry name" value="DHS-like_NAD/FAD-binding_dom"/>
</dbReference>
<dbReference type="EMBL" id="PVUE01000010">
    <property type="protein sequence ID" value="PRZ41321.1"/>
    <property type="molecule type" value="Genomic_DNA"/>
</dbReference>
<dbReference type="PANTHER" id="PTHR11085:SF10">
    <property type="entry name" value="NAD-DEPENDENT PROTEIN DEACYLASE SIRTUIN-5, MITOCHONDRIAL-RELATED"/>
    <property type="match status" value="1"/>
</dbReference>
<feature type="binding site" evidence="4">
    <location>
        <position position="178"/>
    </location>
    <ligand>
        <name>Zn(2+)</name>
        <dbReference type="ChEBI" id="CHEBI:29105"/>
    </ligand>
</feature>
<evidence type="ECO:0000256" key="1">
    <source>
        <dbReference type="ARBA" id="ARBA00012928"/>
    </source>
</evidence>